<dbReference type="PANTHER" id="PTHR23279:SF4">
    <property type="entry name" value="DEFECTIVE PROBOSCIS EXTENSION RESPONSE 2, ISOFORM F-RELATED"/>
    <property type="match status" value="1"/>
</dbReference>
<protein>
    <recommendedName>
        <fullName evidence="1">Ig-like domain-containing protein</fullName>
    </recommendedName>
</protein>
<dbReference type="PANTHER" id="PTHR23279">
    <property type="entry name" value="DEFECTIVE PROBOSCIS EXTENSION RESPONSE DPR -RELATED"/>
    <property type="match status" value="1"/>
</dbReference>
<sequence>MLSASLPGAIVGDGELDDGESLDPATMPYFDYSVPRNISTIVGQHAFLLCRVYRMKDRSVSWIRKRDLHILTAGIYTYTTDQRFVVLHPEKSENWTLQIKYPQERDAGVYECQVNTEPKISMAFHLTVIESRARIIGGSDIHVQSGSSLRLTCEVEHGPHDIAQVFWYHGSSLIDPQGLYGEPPVSDIKIATQRGELLKSQLTILKVRSHHSGNYTCSPTMSAPASVIVHVISEHPAAMKKGNRSSSSHTQLHYFQYFLIYAFLFLFSQVHLDVLLRSTSSSTSALSIRALPDNHILFTS</sequence>
<dbReference type="SUPFAM" id="SSF48726">
    <property type="entry name" value="Immunoglobulin"/>
    <property type="match status" value="2"/>
</dbReference>
<dbReference type="InterPro" id="IPR013783">
    <property type="entry name" value="Ig-like_fold"/>
</dbReference>
<dbReference type="CDD" id="cd00096">
    <property type="entry name" value="Ig"/>
    <property type="match status" value="1"/>
</dbReference>
<dbReference type="InterPro" id="IPR003598">
    <property type="entry name" value="Ig_sub2"/>
</dbReference>
<dbReference type="InterPro" id="IPR007110">
    <property type="entry name" value="Ig-like_dom"/>
</dbReference>
<evidence type="ECO:0000313" key="2">
    <source>
        <dbReference type="EMBL" id="CAL8088505.1"/>
    </source>
</evidence>
<comment type="caution">
    <text evidence="2">The sequence shown here is derived from an EMBL/GenBank/DDBJ whole genome shotgun (WGS) entry which is preliminary data.</text>
</comment>
<evidence type="ECO:0000313" key="3">
    <source>
        <dbReference type="Proteomes" id="UP001642540"/>
    </source>
</evidence>
<dbReference type="InterPro" id="IPR013098">
    <property type="entry name" value="Ig_I-set"/>
</dbReference>
<dbReference type="Gene3D" id="2.60.40.10">
    <property type="entry name" value="Immunoglobulins"/>
    <property type="match status" value="2"/>
</dbReference>
<dbReference type="Pfam" id="PF13927">
    <property type="entry name" value="Ig_3"/>
    <property type="match status" value="1"/>
</dbReference>
<dbReference type="SMART" id="SM00408">
    <property type="entry name" value="IGc2"/>
    <property type="match status" value="2"/>
</dbReference>
<organism evidence="2 3">
    <name type="scientific">Orchesella dallaii</name>
    <dbReference type="NCBI Taxonomy" id="48710"/>
    <lineage>
        <taxon>Eukaryota</taxon>
        <taxon>Metazoa</taxon>
        <taxon>Ecdysozoa</taxon>
        <taxon>Arthropoda</taxon>
        <taxon>Hexapoda</taxon>
        <taxon>Collembola</taxon>
        <taxon>Entomobryomorpha</taxon>
        <taxon>Entomobryoidea</taxon>
        <taxon>Orchesellidae</taxon>
        <taxon>Orchesellinae</taxon>
        <taxon>Orchesella</taxon>
    </lineage>
</organism>
<name>A0ABP1Q421_9HEXA</name>
<dbReference type="InterPro" id="IPR037448">
    <property type="entry name" value="Zig-8"/>
</dbReference>
<keyword evidence="3" id="KW-1185">Reference proteome</keyword>
<dbReference type="SMART" id="SM00409">
    <property type="entry name" value="IG"/>
    <property type="match status" value="2"/>
</dbReference>
<dbReference type="InterPro" id="IPR003599">
    <property type="entry name" value="Ig_sub"/>
</dbReference>
<evidence type="ECO:0000259" key="1">
    <source>
        <dbReference type="PROSITE" id="PS50835"/>
    </source>
</evidence>
<dbReference type="InterPro" id="IPR036179">
    <property type="entry name" value="Ig-like_dom_sf"/>
</dbReference>
<dbReference type="Pfam" id="PF07679">
    <property type="entry name" value="I-set"/>
    <property type="match status" value="1"/>
</dbReference>
<dbReference type="EMBL" id="CAXLJM020000022">
    <property type="protein sequence ID" value="CAL8088505.1"/>
    <property type="molecule type" value="Genomic_DNA"/>
</dbReference>
<accession>A0ABP1Q421</accession>
<feature type="domain" description="Ig-like" evidence="1">
    <location>
        <begin position="118"/>
        <end position="228"/>
    </location>
</feature>
<reference evidence="2 3" key="1">
    <citation type="submission" date="2024-08" db="EMBL/GenBank/DDBJ databases">
        <authorList>
            <person name="Cucini C."/>
            <person name="Frati F."/>
        </authorList>
    </citation>
    <scope>NUCLEOTIDE SEQUENCE [LARGE SCALE GENOMIC DNA]</scope>
</reference>
<feature type="domain" description="Ig-like" evidence="1">
    <location>
        <begin position="28"/>
        <end position="115"/>
    </location>
</feature>
<gene>
    <name evidence="2" type="ORF">ODALV1_LOCUS7077</name>
</gene>
<proteinExistence type="predicted"/>
<dbReference type="PROSITE" id="PS50835">
    <property type="entry name" value="IG_LIKE"/>
    <property type="match status" value="2"/>
</dbReference>
<dbReference type="Proteomes" id="UP001642540">
    <property type="component" value="Unassembled WGS sequence"/>
</dbReference>